<feature type="domain" description="F-box" evidence="1">
    <location>
        <begin position="4"/>
        <end position="44"/>
    </location>
</feature>
<dbReference type="InterPro" id="IPR001810">
    <property type="entry name" value="F-box_dom"/>
</dbReference>
<gene>
    <name evidence="2" type="ORF">CISIN_1g036906mg</name>
</gene>
<dbReference type="SUPFAM" id="SSF81383">
    <property type="entry name" value="F-box domain"/>
    <property type="match status" value="1"/>
</dbReference>
<dbReference type="SMART" id="SM00256">
    <property type="entry name" value="FBOX"/>
    <property type="match status" value="1"/>
</dbReference>
<dbReference type="Pfam" id="PF00646">
    <property type="entry name" value="F-box"/>
    <property type="match status" value="1"/>
</dbReference>
<dbReference type="Pfam" id="PF08268">
    <property type="entry name" value="FBA_3"/>
    <property type="match status" value="1"/>
</dbReference>
<dbReference type="STRING" id="2711.A0A067F007"/>
<dbReference type="NCBIfam" id="TIGR01640">
    <property type="entry name" value="F_box_assoc_1"/>
    <property type="match status" value="1"/>
</dbReference>
<accession>A0A067F007</accession>
<dbReference type="InterPro" id="IPR036047">
    <property type="entry name" value="F-box-like_dom_sf"/>
</dbReference>
<dbReference type="AlphaFoldDB" id="A0A067F007"/>
<dbReference type="Gene3D" id="1.20.1280.50">
    <property type="match status" value="1"/>
</dbReference>
<keyword evidence="3" id="KW-1185">Reference proteome</keyword>
<evidence type="ECO:0000259" key="1">
    <source>
        <dbReference type="SMART" id="SM00256"/>
    </source>
</evidence>
<dbReference type="PANTHER" id="PTHR31672">
    <property type="entry name" value="BNACNNG10540D PROTEIN"/>
    <property type="match status" value="1"/>
</dbReference>
<protein>
    <recommendedName>
        <fullName evidence="1">F-box domain-containing protein</fullName>
    </recommendedName>
</protein>
<proteinExistence type="predicted"/>
<dbReference type="EMBL" id="KK784969">
    <property type="protein sequence ID" value="KDO56822.1"/>
    <property type="molecule type" value="Genomic_DNA"/>
</dbReference>
<dbReference type="InterPro" id="IPR050796">
    <property type="entry name" value="SCF_F-box_component"/>
</dbReference>
<dbReference type="Proteomes" id="UP000027120">
    <property type="component" value="Unassembled WGS sequence"/>
</dbReference>
<feature type="non-terminal residue" evidence="2">
    <location>
        <position position="181"/>
    </location>
</feature>
<organism evidence="2 3">
    <name type="scientific">Citrus sinensis</name>
    <name type="common">Sweet orange</name>
    <name type="synonym">Citrus aurantium var. sinensis</name>
    <dbReference type="NCBI Taxonomy" id="2711"/>
    <lineage>
        <taxon>Eukaryota</taxon>
        <taxon>Viridiplantae</taxon>
        <taxon>Streptophyta</taxon>
        <taxon>Embryophyta</taxon>
        <taxon>Tracheophyta</taxon>
        <taxon>Spermatophyta</taxon>
        <taxon>Magnoliopsida</taxon>
        <taxon>eudicotyledons</taxon>
        <taxon>Gunneridae</taxon>
        <taxon>Pentapetalae</taxon>
        <taxon>rosids</taxon>
        <taxon>malvids</taxon>
        <taxon>Sapindales</taxon>
        <taxon>Rutaceae</taxon>
        <taxon>Aurantioideae</taxon>
        <taxon>Citrus</taxon>
    </lineage>
</organism>
<sequence length="181" mass="21019">MQDTNSNVVCDVLLRLPVKSRLRFRSVCKNWRNIIDDHSFASMHSASAAFNFSDDTEPEVLTPLENYIVYCVAYGLLCFQNLDHQEKVYSCNPLRREILELPRPSLCSGWVRFGVGFDHTINTYKIIRVTARKAFDGDLYDKFEVYTLGSNSWREVSPPLPFYHHLFNKWGVSAHGDIHWL</sequence>
<evidence type="ECO:0000313" key="2">
    <source>
        <dbReference type="EMBL" id="KDO56822.1"/>
    </source>
</evidence>
<dbReference type="InterPro" id="IPR017451">
    <property type="entry name" value="F-box-assoc_interact_dom"/>
</dbReference>
<dbReference type="PANTHER" id="PTHR31672:SF13">
    <property type="entry name" value="F-BOX PROTEIN CPR30-LIKE"/>
    <property type="match status" value="1"/>
</dbReference>
<dbReference type="CDD" id="cd22157">
    <property type="entry name" value="F-box_AtFBW1-like"/>
    <property type="match status" value="1"/>
</dbReference>
<name>A0A067F007_CITSI</name>
<evidence type="ECO:0000313" key="3">
    <source>
        <dbReference type="Proteomes" id="UP000027120"/>
    </source>
</evidence>
<dbReference type="InterPro" id="IPR013187">
    <property type="entry name" value="F-box-assoc_dom_typ3"/>
</dbReference>
<reference evidence="2 3" key="1">
    <citation type="submission" date="2014-04" db="EMBL/GenBank/DDBJ databases">
        <authorList>
            <consortium name="International Citrus Genome Consortium"/>
            <person name="Gmitter F."/>
            <person name="Chen C."/>
            <person name="Farmerie W."/>
            <person name="Harkins T."/>
            <person name="Desany B."/>
            <person name="Mohiuddin M."/>
            <person name="Kodira C."/>
            <person name="Borodovsky M."/>
            <person name="Lomsadze A."/>
            <person name="Burns P."/>
            <person name="Jenkins J."/>
            <person name="Prochnik S."/>
            <person name="Shu S."/>
            <person name="Chapman J."/>
            <person name="Pitluck S."/>
            <person name="Schmutz J."/>
            <person name="Rokhsar D."/>
        </authorList>
    </citation>
    <scope>NUCLEOTIDE SEQUENCE</scope>
</reference>